<dbReference type="Proteomes" id="UP001139125">
    <property type="component" value="Unassembled WGS sequence"/>
</dbReference>
<dbReference type="Pfam" id="PF09962">
    <property type="entry name" value="DUF2196"/>
    <property type="match status" value="1"/>
</dbReference>
<dbReference type="RefSeq" id="WP_255132627.1">
    <property type="nucleotide sequence ID" value="NZ_JANDBC010000001.1"/>
</dbReference>
<dbReference type="PANTHER" id="PTHR40069:SF1">
    <property type="entry name" value="YWBE PROTEIN"/>
    <property type="match status" value="1"/>
</dbReference>
<organism evidence="1 2">
    <name type="scientific">Gracilimonas sediminicola</name>
    <dbReference type="NCBI Taxonomy" id="2952158"/>
    <lineage>
        <taxon>Bacteria</taxon>
        <taxon>Pseudomonadati</taxon>
        <taxon>Balneolota</taxon>
        <taxon>Balneolia</taxon>
        <taxon>Balneolales</taxon>
        <taxon>Balneolaceae</taxon>
        <taxon>Gracilimonas</taxon>
    </lineage>
</organism>
<dbReference type="InterPro" id="IPR019240">
    <property type="entry name" value="DUF2196"/>
</dbReference>
<dbReference type="NCBIfam" id="TIGR03833">
    <property type="entry name" value="YwbE family protein"/>
    <property type="match status" value="1"/>
</dbReference>
<dbReference type="EMBL" id="JANDBC010000001">
    <property type="protein sequence ID" value="MCP9290497.1"/>
    <property type="molecule type" value="Genomic_DNA"/>
</dbReference>
<dbReference type="AlphaFoldDB" id="A0A9X2L1H9"/>
<name>A0A9X2L1H9_9BACT</name>
<keyword evidence="2" id="KW-1185">Reference proteome</keyword>
<comment type="caution">
    <text evidence="1">The sequence shown here is derived from an EMBL/GenBank/DDBJ whole genome shotgun (WGS) entry which is preliminary data.</text>
</comment>
<reference evidence="1" key="1">
    <citation type="submission" date="2022-06" db="EMBL/GenBank/DDBJ databases">
        <title>Gracilimonas sp. CAU 1638 isolated from sea sediment.</title>
        <authorList>
            <person name="Kim W."/>
        </authorList>
    </citation>
    <scope>NUCLEOTIDE SEQUENCE</scope>
    <source>
        <strain evidence="1">CAU 1638</strain>
    </source>
</reference>
<dbReference type="PANTHER" id="PTHR40069">
    <property type="entry name" value="YWBE PROTEIN"/>
    <property type="match status" value="1"/>
</dbReference>
<evidence type="ECO:0000313" key="1">
    <source>
        <dbReference type="EMBL" id="MCP9290497.1"/>
    </source>
</evidence>
<accession>A0A9X2L1H9</accession>
<sequence>MDGKYKANIRPGMQVGIVLKKDQRSGKITNGEVQNILTNSATHPHGIKVRLTDGQVGRVKKLL</sequence>
<evidence type="ECO:0000313" key="2">
    <source>
        <dbReference type="Proteomes" id="UP001139125"/>
    </source>
</evidence>
<proteinExistence type="predicted"/>
<protein>
    <submittedName>
        <fullName evidence="1">YwbE family protein</fullName>
    </submittedName>
</protein>
<gene>
    <name evidence="1" type="ORF">NM125_02745</name>
</gene>